<organism evidence="1 2">
    <name type="scientific">Opisthorchis viverrini</name>
    <name type="common">Southeast Asian liver fluke</name>
    <dbReference type="NCBI Taxonomy" id="6198"/>
    <lineage>
        <taxon>Eukaryota</taxon>
        <taxon>Metazoa</taxon>
        <taxon>Spiralia</taxon>
        <taxon>Lophotrochozoa</taxon>
        <taxon>Platyhelminthes</taxon>
        <taxon>Trematoda</taxon>
        <taxon>Digenea</taxon>
        <taxon>Opisthorchiida</taxon>
        <taxon>Opisthorchiata</taxon>
        <taxon>Opisthorchiidae</taxon>
        <taxon>Opisthorchis</taxon>
    </lineage>
</organism>
<reference evidence="1 2" key="1">
    <citation type="submission" date="2013-11" db="EMBL/GenBank/DDBJ databases">
        <title>Opisthorchis viverrini - life in the bile duct.</title>
        <authorList>
            <person name="Young N.D."/>
            <person name="Nagarajan N."/>
            <person name="Lin S.J."/>
            <person name="Korhonen P.K."/>
            <person name="Jex A.R."/>
            <person name="Hall R.S."/>
            <person name="Safavi-Hemami H."/>
            <person name="Kaewkong W."/>
            <person name="Bertrand D."/>
            <person name="Gao S."/>
            <person name="Seet Q."/>
            <person name="Wongkham S."/>
            <person name="Teh B.T."/>
            <person name="Wongkham C."/>
            <person name="Intapan P.M."/>
            <person name="Maleewong W."/>
            <person name="Yang X."/>
            <person name="Hu M."/>
            <person name="Wang Z."/>
            <person name="Hofmann A."/>
            <person name="Sternberg P.W."/>
            <person name="Tan P."/>
            <person name="Wang J."/>
            <person name="Gasser R.B."/>
        </authorList>
    </citation>
    <scope>NUCLEOTIDE SEQUENCE [LARGE SCALE GENOMIC DNA]</scope>
</reference>
<gene>
    <name evidence="1" type="ORF">T265_01706</name>
</gene>
<dbReference type="RefSeq" id="XP_009164036.1">
    <property type="nucleotide sequence ID" value="XM_009165772.1"/>
</dbReference>
<dbReference type="EMBL" id="KL596636">
    <property type="protein sequence ID" value="KER32287.1"/>
    <property type="molecule type" value="Genomic_DNA"/>
</dbReference>
<evidence type="ECO:0000313" key="1">
    <source>
        <dbReference type="EMBL" id="KER32287.1"/>
    </source>
</evidence>
<dbReference type="OrthoDB" id="6274432at2759"/>
<name>A0A075A216_OPIVI</name>
<keyword evidence="2" id="KW-1185">Reference proteome</keyword>
<proteinExistence type="predicted"/>
<dbReference type="STRING" id="6198.A0A075A216"/>
<protein>
    <submittedName>
        <fullName evidence="1">Uncharacterized protein</fullName>
    </submittedName>
</protein>
<evidence type="ECO:0000313" key="2">
    <source>
        <dbReference type="Proteomes" id="UP000054324"/>
    </source>
</evidence>
<dbReference type="KEGG" id="ovi:T265_01706"/>
<accession>A0A075A216</accession>
<dbReference type="Proteomes" id="UP000054324">
    <property type="component" value="Unassembled WGS sequence"/>
</dbReference>
<dbReference type="AlphaFoldDB" id="A0A075A216"/>
<dbReference type="GeneID" id="20315894"/>
<sequence length="166" mass="18613">MASKQITIETDEFGGVEWGLRQLRKILAPVSIPSKEWIGTPVIPYKAGRSEVIRRLLNLANIQVAFQKGKTLRSVLVQLKGLGTVCIKLTATIALRFISDKLPGNCTPELMSIKEGLTNHQGMQNTKRWSKTQRWRYMPQTRGRHTIDLENVEVLKGGCDSQHSGC</sequence>
<dbReference type="CTD" id="20315894"/>